<organism evidence="4 5">
    <name type="scientific">Halosolutus amylolyticus</name>
    <dbReference type="NCBI Taxonomy" id="2932267"/>
    <lineage>
        <taxon>Archaea</taxon>
        <taxon>Methanobacteriati</taxon>
        <taxon>Methanobacteriota</taxon>
        <taxon>Stenosarchaea group</taxon>
        <taxon>Halobacteria</taxon>
        <taxon>Halobacteriales</taxon>
        <taxon>Natrialbaceae</taxon>
        <taxon>Halosolutus</taxon>
    </lineage>
</organism>
<keyword evidence="5" id="KW-1185">Reference proteome</keyword>
<keyword evidence="2" id="KW-0472">Membrane</keyword>
<feature type="compositionally biased region" description="Polar residues" evidence="1">
    <location>
        <begin position="13"/>
        <end position="22"/>
    </location>
</feature>
<evidence type="ECO:0000313" key="5">
    <source>
        <dbReference type="Proteomes" id="UP001595898"/>
    </source>
</evidence>
<proteinExistence type="predicted"/>
<gene>
    <name evidence="4" type="ORF">ACFO5R_14415</name>
</gene>
<name>A0ABD5PR98_9EURY</name>
<accession>A0ABD5PR98</accession>
<evidence type="ECO:0000256" key="1">
    <source>
        <dbReference type="SAM" id="MobiDB-lite"/>
    </source>
</evidence>
<dbReference type="EMBL" id="JBHSFA010000007">
    <property type="protein sequence ID" value="MFC4543120.1"/>
    <property type="molecule type" value="Genomic_DNA"/>
</dbReference>
<feature type="transmembrane region" description="Helical" evidence="2">
    <location>
        <begin position="147"/>
        <end position="164"/>
    </location>
</feature>
<dbReference type="InterPro" id="IPR055768">
    <property type="entry name" value="DUF7344"/>
</dbReference>
<dbReference type="Proteomes" id="UP001595898">
    <property type="component" value="Unassembled WGS sequence"/>
</dbReference>
<protein>
    <recommendedName>
        <fullName evidence="3">DUF7344 domain-containing protein</fullName>
    </recommendedName>
</protein>
<feature type="domain" description="DUF7344" evidence="3">
    <location>
        <begin position="31"/>
        <end position="110"/>
    </location>
</feature>
<reference evidence="4 5" key="1">
    <citation type="journal article" date="2019" name="Int. J. Syst. Evol. Microbiol.">
        <title>The Global Catalogue of Microorganisms (GCM) 10K type strain sequencing project: providing services to taxonomists for standard genome sequencing and annotation.</title>
        <authorList>
            <consortium name="The Broad Institute Genomics Platform"/>
            <consortium name="The Broad Institute Genome Sequencing Center for Infectious Disease"/>
            <person name="Wu L."/>
            <person name="Ma J."/>
        </authorList>
    </citation>
    <scope>NUCLEOTIDE SEQUENCE [LARGE SCALE GENOMIC DNA]</scope>
    <source>
        <strain evidence="4 5">WLHS5</strain>
    </source>
</reference>
<comment type="caution">
    <text evidence="4">The sequence shown here is derived from an EMBL/GenBank/DDBJ whole genome shotgun (WGS) entry which is preliminary data.</text>
</comment>
<dbReference type="AlphaFoldDB" id="A0ABD5PR98"/>
<dbReference type="Pfam" id="PF24035">
    <property type="entry name" value="DUF7344"/>
    <property type="match status" value="1"/>
</dbReference>
<evidence type="ECO:0000313" key="4">
    <source>
        <dbReference type="EMBL" id="MFC4543120.1"/>
    </source>
</evidence>
<evidence type="ECO:0000256" key="2">
    <source>
        <dbReference type="SAM" id="Phobius"/>
    </source>
</evidence>
<dbReference type="RefSeq" id="WP_250140194.1">
    <property type="nucleotide sequence ID" value="NZ_JALIQP010000002.1"/>
</dbReference>
<feature type="region of interest" description="Disordered" evidence="1">
    <location>
        <begin position="1"/>
        <end position="22"/>
    </location>
</feature>
<feature type="compositionally biased region" description="Basic and acidic residues" evidence="1">
    <location>
        <begin position="1"/>
        <end position="12"/>
    </location>
</feature>
<sequence>MTTTDRPFRDSDAQPTESGTEASLLSPDDVFHILQTFRRRETIRYLLDADGPVKMGDLADHVAAREHETTVAELTSTQRQRVYVPLYQSHLPKLDRAGVIEYDKPRGIVRSSDRIETFRPYLEAAAPSPASATGGGVGADDGHDRRYFVAAIAAAASLLVATAAGLELPGPIVGAIVTALVALGTASI</sequence>
<feature type="transmembrane region" description="Helical" evidence="2">
    <location>
        <begin position="170"/>
        <end position="187"/>
    </location>
</feature>
<keyword evidence="2" id="KW-1133">Transmembrane helix</keyword>
<keyword evidence="2" id="KW-0812">Transmembrane</keyword>
<evidence type="ECO:0000259" key="3">
    <source>
        <dbReference type="Pfam" id="PF24035"/>
    </source>
</evidence>